<organism evidence="3 4">
    <name type="scientific">Catalinimonas alkaloidigena</name>
    <dbReference type="NCBI Taxonomy" id="1075417"/>
    <lineage>
        <taxon>Bacteria</taxon>
        <taxon>Pseudomonadati</taxon>
        <taxon>Bacteroidota</taxon>
        <taxon>Cytophagia</taxon>
        <taxon>Cytophagales</taxon>
        <taxon>Catalimonadaceae</taxon>
        <taxon>Catalinimonas</taxon>
    </lineage>
</organism>
<sequence>MKRFLFFVCWLLAFSGKAQPDDAHRPDGTFALADTVTALRTREAGVVPPDTLAEPRQTAFSPALLQLYPNPATHELTLSGGFTAGGTVRLRLIGPSGKVVRETTQTADGNALRVPIAALPRGLYFVEVWDEQNYYTRKFTKE</sequence>
<reference evidence="3 4" key="1">
    <citation type="submission" date="2016-10" db="EMBL/GenBank/DDBJ databases">
        <authorList>
            <person name="de Groot N.N."/>
        </authorList>
    </citation>
    <scope>NUCLEOTIDE SEQUENCE [LARGE SCALE GENOMIC DNA]</scope>
    <source>
        <strain evidence="3 4">DSM 25186</strain>
    </source>
</reference>
<dbReference type="OrthoDB" id="867215at2"/>
<dbReference type="STRING" id="1075417.SAMN05421823_10796"/>
<dbReference type="Proteomes" id="UP000198510">
    <property type="component" value="Unassembled WGS sequence"/>
</dbReference>
<dbReference type="EMBL" id="FNFO01000007">
    <property type="protein sequence ID" value="SDL63020.1"/>
    <property type="molecule type" value="Genomic_DNA"/>
</dbReference>
<accession>A0A1G9LM49</accession>
<gene>
    <name evidence="3" type="ORF">SAMN05421823_10796</name>
</gene>
<protein>
    <submittedName>
        <fullName evidence="3">Por secretion system C-terminal sorting domain-containing protein</fullName>
    </submittedName>
</protein>
<feature type="domain" description="Secretion system C-terminal sorting" evidence="2">
    <location>
        <begin position="67"/>
        <end position="139"/>
    </location>
</feature>
<dbReference type="RefSeq" id="WP_089684377.1">
    <property type="nucleotide sequence ID" value="NZ_FNFO01000007.1"/>
</dbReference>
<evidence type="ECO:0000313" key="4">
    <source>
        <dbReference type="Proteomes" id="UP000198510"/>
    </source>
</evidence>
<dbReference type="InterPro" id="IPR026444">
    <property type="entry name" value="Secre_tail"/>
</dbReference>
<keyword evidence="4" id="KW-1185">Reference proteome</keyword>
<dbReference type="Pfam" id="PF18962">
    <property type="entry name" value="Por_Secre_tail"/>
    <property type="match status" value="1"/>
</dbReference>
<name>A0A1G9LM49_9BACT</name>
<evidence type="ECO:0000256" key="1">
    <source>
        <dbReference type="SAM" id="SignalP"/>
    </source>
</evidence>
<proteinExistence type="predicted"/>
<keyword evidence="1" id="KW-0732">Signal</keyword>
<feature type="signal peptide" evidence="1">
    <location>
        <begin position="1"/>
        <end position="20"/>
    </location>
</feature>
<evidence type="ECO:0000313" key="3">
    <source>
        <dbReference type="EMBL" id="SDL63020.1"/>
    </source>
</evidence>
<feature type="chain" id="PRO_5011592190" evidence="1">
    <location>
        <begin position="21"/>
        <end position="142"/>
    </location>
</feature>
<dbReference type="NCBIfam" id="TIGR04183">
    <property type="entry name" value="Por_Secre_tail"/>
    <property type="match status" value="1"/>
</dbReference>
<evidence type="ECO:0000259" key="2">
    <source>
        <dbReference type="Pfam" id="PF18962"/>
    </source>
</evidence>
<dbReference type="AlphaFoldDB" id="A0A1G9LM49"/>